<keyword evidence="3" id="KW-1185">Reference proteome</keyword>
<dbReference type="HOGENOM" id="CLU_044951_2_0_9"/>
<evidence type="ECO:0000259" key="1">
    <source>
        <dbReference type="PROSITE" id="PS51833"/>
    </source>
</evidence>
<dbReference type="AlphaFoldDB" id="E0S1W4"/>
<dbReference type="SUPFAM" id="SSF109604">
    <property type="entry name" value="HD-domain/PDEase-like"/>
    <property type="match status" value="1"/>
</dbReference>
<dbReference type="Proteomes" id="UP000001299">
    <property type="component" value="Chromosome 1"/>
</dbReference>
<feature type="domain" description="HDOD" evidence="1">
    <location>
        <begin position="214"/>
        <end position="399"/>
    </location>
</feature>
<dbReference type="InterPro" id="IPR052340">
    <property type="entry name" value="RNase_Y/CdgJ"/>
</dbReference>
<gene>
    <name evidence="2" type="ordered locus">bpr_I1047</name>
</gene>
<dbReference type="KEGG" id="bpb:bpr_I1047"/>
<dbReference type="Pfam" id="PF08668">
    <property type="entry name" value="HDOD"/>
    <property type="match status" value="1"/>
</dbReference>
<dbReference type="PANTHER" id="PTHR33525">
    <property type="match status" value="1"/>
</dbReference>
<accession>E0S1W4</accession>
<evidence type="ECO:0000313" key="3">
    <source>
        <dbReference type="Proteomes" id="UP000001299"/>
    </source>
</evidence>
<dbReference type="Gene3D" id="1.10.3210.10">
    <property type="entry name" value="Hypothetical protein af1432"/>
    <property type="match status" value="1"/>
</dbReference>
<protein>
    <submittedName>
        <fullName evidence="2">HDOD domain-containing protein</fullName>
    </submittedName>
</protein>
<dbReference type="InterPro" id="IPR014408">
    <property type="entry name" value="dGMP_Pdiesterase_EAL/HD-GYP"/>
</dbReference>
<dbReference type="InterPro" id="IPR013976">
    <property type="entry name" value="HDOD"/>
</dbReference>
<proteinExistence type="predicted"/>
<organism evidence="2 3">
    <name type="scientific">Butyrivibrio proteoclasticus (strain ATCC 51982 / DSM 14932 / B316)</name>
    <name type="common">Clostridium proteoclasticum</name>
    <dbReference type="NCBI Taxonomy" id="515622"/>
    <lineage>
        <taxon>Bacteria</taxon>
        <taxon>Bacillati</taxon>
        <taxon>Bacillota</taxon>
        <taxon>Clostridia</taxon>
        <taxon>Lachnospirales</taxon>
        <taxon>Lachnospiraceae</taxon>
        <taxon>Butyrivibrio</taxon>
    </lineage>
</organism>
<reference evidence="2 3" key="1">
    <citation type="journal article" date="2010" name="PLoS ONE">
        <title>The glycobiome of the rumen bacterium Butyrivibrio proteoclasticus B316(T) highlights adaptation to a polysaccharide-rich environment.</title>
        <authorList>
            <person name="Kelly W.J."/>
            <person name="Leahy S.C."/>
            <person name="Altermann E."/>
            <person name="Yeoman C.J."/>
            <person name="Dunne J.C."/>
            <person name="Kong Z."/>
            <person name="Pacheco D.M."/>
            <person name="Li D."/>
            <person name="Noel S.J."/>
            <person name="Moon C.D."/>
            <person name="Cookson A.L."/>
            <person name="Attwood G.T."/>
        </authorList>
    </citation>
    <scope>NUCLEOTIDE SEQUENCE [LARGE SCALE GENOMIC DNA]</scope>
    <source>
        <strain evidence="3">ATCC 51982 / DSM 14932 / B316</strain>
    </source>
</reference>
<dbReference type="STRING" id="515622.bpr_I1047"/>
<name>E0S1W4_BUTPB</name>
<dbReference type="PROSITE" id="PS51833">
    <property type="entry name" value="HDOD"/>
    <property type="match status" value="1"/>
</dbReference>
<evidence type="ECO:0000313" key="2">
    <source>
        <dbReference type="EMBL" id="ADL33789.1"/>
    </source>
</evidence>
<dbReference type="PANTHER" id="PTHR33525:SF4">
    <property type="entry name" value="CYCLIC DI-GMP PHOSPHODIESTERASE CDGJ"/>
    <property type="match status" value="1"/>
</dbReference>
<dbReference type="eggNOG" id="COG3434">
    <property type="taxonomic scope" value="Bacteria"/>
</dbReference>
<dbReference type="PIRSF" id="PIRSF003180">
    <property type="entry name" value="DiGMPpdiest_YuxH"/>
    <property type="match status" value="1"/>
</dbReference>
<dbReference type="EMBL" id="CP001810">
    <property type="protein sequence ID" value="ADL33789.1"/>
    <property type="molecule type" value="Genomic_DNA"/>
</dbReference>
<sequence>MSLLCRKEHQMLATLIPLFDDNMYVCAYSVFARKENHFLNPNYEGGARYDGAGTVHELEVVSSMGVGTLSGGKEVFVPINQFSIFAEISLQCTVPAGKVVLLMDNSIVPTEQYVKRVKELKSQGYKLAIRKLQIADFEPYKEIISQCDYILLNHTKIEISKAKVYFGKVYPNVKLVAVNVDSQEEYEELKKDGGYDLYEGGFFRMPVKESETEVSPLKVNYIELLNVINAQDFDLQEAADVIGKDPALVISLLEMVNRMALNSDITSIRHAAAMLGQKELKRWINTAVTKELCADKPSEITRLAMIRAKFAEGLAGPFEMGMAAQELFIMGLFSAIDIMLDKPMEEALNMVQVSKNIRDALIDNKGDFAPLLNFIRRYEDADWTEVSRLMVIDDINMDEVYEAYLNALKWYRDLFPQK</sequence>